<protein>
    <submittedName>
        <fullName evidence="2">Uncharacterized protein</fullName>
    </submittedName>
</protein>
<dbReference type="EMBL" id="JAFEUZ010000036">
    <property type="protein sequence ID" value="KAG5463977.1"/>
    <property type="molecule type" value="Genomic_DNA"/>
</dbReference>
<evidence type="ECO:0000313" key="3">
    <source>
        <dbReference type="Proteomes" id="UP000673552"/>
    </source>
</evidence>
<sequence>MLCEGATLSRGIFRGNSLCCRTHYPLRSVASLHALRAHNADGVAIGKDIDAKGASRRACGSVRGGLRVDNGCEGERWHNLFRRRYGGRGDSDARLLETMGEAASRSAAAGGRRGAAEGAQHVRVEDQSAEGRTRDGARGGGLRLRPVLWRLRRCFACCGMCPGLVSSPSGARLAARQPFVQVLLVPSVAPNRIPFRSRYGCTEALSPQCRLTHPFTLGFLLMHLLPLFS</sequence>
<feature type="compositionally biased region" description="Basic and acidic residues" evidence="1">
    <location>
        <begin position="120"/>
        <end position="137"/>
    </location>
</feature>
<organism evidence="2 3">
    <name type="scientific">Leishmania martiniquensis</name>
    <dbReference type="NCBI Taxonomy" id="1580590"/>
    <lineage>
        <taxon>Eukaryota</taxon>
        <taxon>Discoba</taxon>
        <taxon>Euglenozoa</taxon>
        <taxon>Kinetoplastea</taxon>
        <taxon>Metakinetoplastina</taxon>
        <taxon>Trypanosomatida</taxon>
        <taxon>Trypanosomatidae</taxon>
        <taxon>Leishmaniinae</taxon>
        <taxon>Leishmania</taxon>
    </lineage>
</organism>
<feature type="region of interest" description="Disordered" evidence="1">
    <location>
        <begin position="105"/>
        <end position="137"/>
    </location>
</feature>
<dbReference type="RefSeq" id="XP_067173914.1">
    <property type="nucleotide sequence ID" value="XM_067317809.1"/>
</dbReference>
<dbReference type="KEGG" id="lmat:92510321"/>
<dbReference type="Proteomes" id="UP000673552">
    <property type="component" value="Chromosome 36"/>
</dbReference>
<dbReference type="GeneID" id="92510321"/>
<gene>
    <name evidence="2" type="ORF">LSCM1_00153</name>
</gene>
<name>A0A836FK04_9TRYP</name>
<evidence type="ECO:0000313" key="2">
    <source>
        <dbReference type="EMBL" id="KAG5463977.1"/>
    </source>
</evidence>
<evidence type="ECO:0000256" key="1">
    <source>
        <dbReference type="SAM" id="MobiDB-lite"/>
    </source>
</evidence>
<keyword evidence="3" id="KW-1185">Reference proteome</keyword>
<reference evidence="2 3" key="1">
    <citation type="submission" date="2021-03" db="EMBL/GenBank/DDBJ databases">
        <title>Leishmania (Mundinia) martiniquensis Genome sequencing and assembly.</title>
        <authorList>
            <person name="Almutairi H."/>
            <person name="Gatherer D."/>
        </authorList>
    </citation>
    <scope>NUCLEOTIDE SEQUENCE [LARGE SCALE GENOMIC DNA]</scope>
    <source>
        <strain evidence="2">LSCM1</strain>
    </source>
</reference>
<dbReference type="AlphaFoldDB" id="A0A836FK04"/>
<accession>A0A836FK04</accession>
<proteinExistence type="predicted"/>
<comment type="caution">
    <text evidence="2">The sequence shown here is derived from an EMBL/GenBank/DDBJ whole genome shotgun (WGS) entry which is preliminary data.</text>
</comment>